<sequence length="920" mass="103275">MALGRNLTRLETVLFEYSASKLVRSIQPKVKNSFSDMFRCYRDVMKIFILVVVPLRFLSFDPAIEMIRISSCTTYDFPWTLTKYIPFYGGAEYHDYHHYVGGQSQSNFASVFTYCDYIYGTDKGYIIQKKLLQQIKEDSKKSNKQKILLLLLSSFKFQEKKMKPRSLISILCFVLVTFGVDSVSAQCMNRGYFTPNSTYDVNRRLILSSLPSNVTAHEGFFFSGSIGQEPNRVYAIGMCLPGSTSEDCSACINTGSDGLIEGCANQTEAYSWPGEPILCLVRYSNTSFLGSADLAPSSFQVNTRDVNSNPTEFRSIWEGLIGRMIDAASTAKSTTSSSNNHYIADVANLTSFRVLVMRPSCLFRWELYPFFKAFDNITVASPPPPPPLAVTTRYSKGISVGIVAAITIPNVTVLILMLVVGTFLWRRRKLFNRTENESAHSSQYNFKTIEAATNKFSNSNKLGEGTGNQSQLDWTRRYKITEGIARGILYLHEDSQLTIIHRDLKPINVLLDVNMNPKISDFGLSTIFGTEQTRGDTNIIAGTLLWRNRSPLELVDPTIGRNYQRNEVTRCIHIALLCVQDQPEDRPMLSTIILMLTNTITLPKPRLPKSSGLSTMAWNVFKFCTALRALGSIMILFVIGIIGFTYYALVLVNYGPSLLLGGLDSFIALLVLALFHFLLVMVLWSYFSVVVTDPGGVPPGWRPELDIEKGDGNEAAIAEASPLSVGDSSSHIVRHCRKCNQYKPPRSHHCSVCGRCILKMDHHCVWVVNCVGARNYKSFLLFLFYTFLETTVVAVSLFPAFLVFFTDGDDEITVSLGSLAATFIAFILNIAFALSVLGFLIMHIMLVARNTTTIEAYEKYTTPNSPYDLGRKANFEQVFGRDKMYWLVPLYTEEDMKRLPTLGGLDFRSRLEESEPLQSL</sequence>
<keyword evidence="9" id="KW-0325">Glycoprotein</keyword>
<dbReference type="SUPFAM" id="SSF56112">
    <property type="entry name" value="Protein kinase-like (PK-like)"/>
    <property type="match status" value="1"/>
</dbReference>
<dbReference type="Pfam" id="PF01657">
    <property type="entry name" value="Stress-antifung"/>
    <property type="match status" value="1"/>
</dbReference>
<evidence type="ECO:0000259" key="13">
    <source>
        <dbReference type="PROSITE" id="PS51473"/>
    </source>
</evidence>
<evidence type="ECO:0000256" key="9">
    <source>
        <dbReference type="ARBA" id="ARBA00023180"/>
    </source>
</evidence>
<dbReference type="PROSITE" id="PS50216">
    <property type="entry name" value="DHHC"/>
    <property type="match status" value="1"/>
</dbReference>
<dbReference type="PROSITE" id="PS50011">
    <property type="entry name" value="PROTEIN_KINASE_DOM"/>
    <property type="match status" value="1"/>
</dbReference>
<keyword evidence="7 11" id="KW-1133">Transmembrane helix</keyword>
<gene>
    <name evidence="14" type="ORF">HID58_012497</name>
</gene>
<dbReference type="InterPro" id="IPR038408">
    <property type="entry name" value="GNK2_sf"/>
</dbReference>
<evidence type="ECO:0000256" key="3">
    <source>
        <dbReference type="ARBA" id="ARBA00022679"/>
    </source>
</evidence>
<feature type="transmembrane region" description="Helical" evidence="11">
    <location>
        <begin position="666"/>
        <end position="687"/>
    </location>
</feature>
<proteinExistence type="inferred from homology"/>
<dbReference type="InterPro" id="IPR008271">
    <property type="entry name" value="Ser/Thr_kinase_AS"/>
</dbReference>
<evidence type="ECO:0000256" key="2">
    <source>
        <dbReference type="ARBA" id="ARBA00008574"/>
    </source>
</evidence>
<name>A0ABQ8E3U5_BRANA</name>
<dbReference type="InterPro" id="IPR001594">
    <property type="entry name" value="Palmitoyltrfase_DHHC"/>
</dbReference>
<evidence type="ECO:0000256" key="4">
    <source>
        <dbReference type="ARBA" id="ARBA00022692"/>
    </source>
</evidence>
<dbReference type="PROSITE" id="PS00108">
    <property type="entry name" value="PROTEIN_KINASE_ST"/>
    <property type="match status" value="1"/>
</dbReference>
<evidence type="ECO:0000256" key="10">
    <source>
        <dbReference type="ARBA" id="ARBA00023315"/>
    </source>
</evidence>
<evidence type="ECO:0000313" key="14">
    <source>
        <dbReference type="EMBL" id="KAH0935380.1"/>
    </source>
</evidence>
<feature type="transmembrane region" description="Helical" evidence="11">
    <location>
        <begin position="400"/>
        <end position="425"/>
    </location>
</feature>
<dbReference type="InterPro" id="IPR002902">
    <property type="entry name" value="GNK2"/>
</dbReference>
<keyword evidence="8 11" id="KW-0472">Membrane</keyword>
<dbReference type="InterPro" id="IPR000719">
    <property type="entry name" value="Prot_kinase_dom"/>
</dbReference>
<evidence type="ECO:0000256" key="8">
    <source>
        <dbReference type="ARBA" id="ARBA00023136"/>
    </source>
</evidence>
<dbReference type="InterPro" id="IPR039859">
    <property type="entry name" value="PFA4/ZDH16/20/ERF2-like"/>
</dbReference>
<dbReference type="InterPro" id="IPR011009">
    <property type="entry name" value="Kinase-like_dom_sf"/>
</dbReference>
<dbReference type="EMBL" id="JAGKQM010000003">
    <property type="protein sequence ID" value="KAH0935380.1"/>
    <property type="molecule type" value="Genomic_DNA"/>
</dbReference>
<evidence type="ECO:0000256" key="1">
    <source>
        <dbReference type="ARBA" id="ARBA00004127"/>
    </source>
</evidence>
<dbReference type="CDD" id="cd23509">
    <property type="entry name" value="Gnk2-like"/>
    <property type="match status" value="1"/>
</dbReference>
<comment type="caution">
    <text evidence="14">The sequence shown here is derived from an EMBL/GenBank/DDBJ whole genome shotgun (WGS) entry which is preliminary data.</text>
</comment>
<keyword evidence="10" id="KW-0012">Acyltransferase</keyword>
<protein>
    <recommendedName>
        <fullName evidence="16">S-acyltransferase</fullName>
    </recommendedName>
</protein>
<evidence type="ECO:0000313" key="15">
    <source>
        <dbReference type="Proteomes" id="UP000824890"/>
    </source>
</evidence>
<dbReference type="Pfam" id="PF01529">
    <property type="entry name" value="DHHC"/>
    <property type="match status" value="1"/>
</dbReference>
<keyword evidence="4 11" id="KW-0812">Transmembrane</keyword>
<feature type="transmembrane region" description="Helical" evidence="11">
    <location>
        <begin position="779"/>
        <end position="805"/>
    </location>
</feature>
<comment type="subcellular location">
    <subcellularLocation>
        <location evidence="1">Endomembrane system</location>
        <topology evidence="1">Multi-pass membrane protein</topology>
    </subcellularLocation>
</comment>
<dbReference type="Gene3D" id="3.30.430.20">
    <property type="entry name" value="Gnk2 domain, C-X8-C-X2-C motif"/>
    <property type="match status" value="1"/>
</dbReference>
<dbReference type="Proteomes" id="UP000824890">
    <property type="component" value="Unassembled WGS sequence"/>
</dbReference>
<organism evidence="14 15">
    <name type="scientific">Brassica napus</name>
    <name type="common">Rape</name>
    <dbReference type="NCBI Taxonomy" id="3708"/>
    <lineage>
        <taxon>Eukaryota</taxon>
        <taxon>Viridiplantae</taxon>
        <taxon>Streptophyta</taxon>
        <taxon>Embryophyta</taxon>
        <taxon>Tracheophyta</taxon>
        <taxon>Spermatophyta</taxon>
        <taxon>Magnoliopsida</taxon>
        <taxon>eudicotyledons</taxon>
        <taxon>Gunneridae</taxon>
        <taxon>Pentapetalae</taxon>
        <taxon>rosids</taxon>
        <taxon>malvids</taxon>
        <taxon>Brassicales</taxon>
        <taxon>Brassicaceae</taxon>
        <taxon>Brassiceae</taxon>
        <taxon>Brassica</taxon>
    </lineage>
</organism>
<keyword evidence="3" id="KW-0808">Transferase</keyword>
<comment type="similarity">
    <text evidence="2">Belongs to the DHHC palmitoyltransferase family.</text>
</comment>
<evidence type="ECO:0008006" key="16">
    <source>
        <dbReference type="Google" id="ProtNLM"/>
    </source>
</evidence>
<dbReference type="Pfam" id="PF00069">
    <property type="entry name" value="Pkinase"/>
    <property type="match status" value="1"/>
</dbReference>
<feature type="transmembrane region" description="Helical" evidence="11">
    <location>
        <begin position="817"/>
        <end position="841"/>
    </location>
</feature>
<evidence type="ECO:0000256" key="7">
    <source>
        <dbReference type="ARBA" id="ARBA00022989"/>
    </source>
</evidence>
<dbReference type="PROSITE" id="PS51473">
    <property type="entry name" value="GNK2"/>
    <property type="match status" value="1"/>
</dbReference>
<evidence type="ECO:0000256" key="11">
    <source>
        <dbReference type="SAM" id="Phobius"/>
    </source>
</evidence>
<accession>A0ABQ8E3U5</accession>
<keyword evidence="5" id="KW-0732">Signal</keyword>
<evidence type="ECO:0000259" key="12">
    <source>
        <dbReference type="PROSITE" id="PS50011"/>
    </source>
</evidence>
<evidence type="ECO:0000256" key="5">
    <source>
        <dbReference type="ARBA" id="ARBA00022729"/>
    </source>
</evidence>
<dbReference type="PANTHER" id="PTHR12246">
    <property type="entry name" value="PALMITOYLTRANSFERASE ZDHHC16"/>
    <property type="match status" value="1"/>
</dbReference>
<feature type="transmembrane region" description="Helical" evidence="11">
    <location>
        <begin position="629"/>
        <end position="654"/>
    </location>
</feature>
<evidence type="ECO:0000256" key="6">
    <source>
        <dbReference type="ARBA" id="ARBA00022737"/>
    </source>
</evidence>
<feature type="domain" description="Protein kinase" evidence="12">
    <location>
        <begin position="310"/>
        <end position="679"/>
    </location>
</feature>
<reference evidence="14 15" key="1">
    <citation type="submission" date="2021-05" db="EMBL/GenBank/DDBJ databases">
        <title>Genome Assembly of Synthetic Allotetraploid Brassica napus Reveals Homoeologous Exchanges between Subgenomes.</title>
        <authorList>
            <person name="Davis J.T."/>
        </authorList>
    </citation>
    <scope>NUCLEOTIDE SEQUENCE [LARGE SCALE GENOMIC DNA]</scope>
    <source>
        <strain evidence="15">cv. Da-Ae</strain>
        <tissue evidence="14">Seedling</tissue>
    </source>
</reference>
<feature type="domain" description="Gnk2-homologous" evidence="13">
    <location>
        <begin position="181"/>
        <end position="288"/>
    </location>
</feature>
<keyword evidence="15" id="KW-1185">Reference proteome</keyword>
<keyword evidence="6" id="KW-0677">Repeat</keyword>
<dbReference type="Gene3D" id="1.10.510.10">
    <property type="entry name" value="Transferase(Phosphotransferase) domain 1"/>
    <property type="match status" value="2"/>
</dbReference>